<protein>
    <submittedName>
        <fullName evidence="2">Uncharacterized protein</fullName>
    </submittedName>
</protein>
<name>A0AAV2Q0Y7_MEGNR</name>
<gene>
    <name evidence="2" type="ORF">MNOR_LOCUS5779</name>
</gene>
<dbReference type="EMBL" id="CAXKWB010002291">
    <property type="protein sequence ID" value="CAL4066532.1"/>
    <property type="molecule type" value="Genomic_DNA"/>
</dbReference>
<reference evidence="2 3" key="1">
    <citation type="submission" date="2024-05" db="EMBL/GenBank/DDBJ databases">
        <authorList>
            <person name="Wallberg A."/>
        </authorList>
    </citation>
    <scope>NUCLEOTIDE SEQUENCE [LARGE SCALE GENOMIC DNA]</scope>
</reference>
<sequence>MKMTHVTEDNLATLQSIVLNVDCEASTRLKDYILDYDLFLNNLPQFHSVCKDTALKKLQKIRKKNKSSEDTNFSLCIFCQEHSCETLNNFAEKGFASFKNDLSNLDEMMIDKLRKCLNFDRIKNIVEIESNKEEFSPVKLKYHKNCRHKTRIKNRPRKNLKTLTSEPEKREENVESTPDEDIFELLAMREKKMKS</sequence>
<evidence type="ECO:0000313" key="3">
    <source>
        <dbReference type="Proteomes" id="UP001497623"/>
    </source>
</evidence>
<evidence type="ECO:0000256" key="1">
    <source>
        <dbReference type="SAM" id="MobiDB-lite"/>
    </source>
</evidence>
<proteinExistence type="predicted"/>
<dbReference type="AlphaFoldDB" id="A0AAV2Q0Y7"/>
<accession>A0AAV2Q0Y7</accession>
<dbReference type="Proteomes" id="UP001497623">
    <property type="component" value="Unassembled WGS sequence"/>
</dbReference>
<comment type="caution">
    <text evidence="2">The sequence shown here is derived from an EMBL/GenBank/DDBJ whole genome shotgun (WGS) entry which is preliminary data.</text>
</comment>
<organism evidence="2 3">
    <name type="scientific">Meganyctiphanes norvegica</name>
    <name type="common">Northern krill</name>
    <name type="synonym">Thysanopoda norvegica</name>
    <dbReference type="NCBI Taxonomy" id="48144"/>
    <lineage>
        <taxon>Eukaryota</taxon>
        <taxon>Metazoa</taxon>
        <taxon>Ecdysozoa</taxon>
        <taxon>Arthropoda</taxon>
        <taxon>Crustacea</taxon>
        <taxon>Multicrustacea</taxon>
        <taxon>Malacostraca</taxon>
        <taxon>Eumalacostraca</taxon>
        <taxon>Eucarida</taxon>
        <taxon>Euphausiacea</taxon>
        <taxon>Euphausiidae</taxon>
        <taxon>Meganyctiphanes</taxon>
    </lineage>
</organism>
<feature type="region of interest" description="Disordered" evidence="1">
    <location>
        <begin position="154"/>
        <end position="179"/>
    </location>
</feature>
<keyword evidence="3" id="KW-1185">Reference proteome</keyword>
<evidence type="ECO:0000313" key="2">
    <source>
        <dbReference type="EMBL" id="CAL4066532.1"/>
    </source>
</evidence>